<reference evidence="4" key="1">
    <citation type="submission" date="2025-08" db="UniProtKB">
        <authorList>
            <consortium name="RefSeq"/>
        </authorList>
    </citation>
    <scope>IDENTIFICATION</scope>
</reference>
<dbReference type="KEGG" id="aplc:110979566"/>
<feature type="compositionally biased region" description="Low complexity" evidence="1">
    <location>
        <begin position="65"/>
        <end position="76"/>
    </location>
</feature>
<evidence type="ECO:0000259" key="2">
    <source>
        <dbReference type="Pfam" id="PF10469"/>
    </source>
</evidence>
<dbReference type="OMA" id="HNSYRSH"/>
<dbReference type="InterPro" id="IPR052641">
    <property type="entry name" value="AKAP7_isoform_gamma"/>
</dbReference>
<feature type="region of interest" description="Disordered" evidence="1">
    <location>
        <begin position="389"/>
        <end position="436"/>
    </location>
</feature>
<feature type="region of interest" description="Disordered" evidence="1">
    <location>
        <begin position="1"/>
        <end position="131"/>
    </location>
</feature>
<dbReference type="OrthoDB" id="277832at2759"/>
<evidence type="ECO:0000256" key="1">
    <source>
        <dbReference type="SAM" id="MobiDB-lite"/>
    </source>
</evidence>
<feature type="domain" description="A-kinase anchor protein 7-like phosphoesterase" evidence="2">
    <location>
        <begin position="442"/>
        <end position="640"/>
    </location>
</feature>
<dbReference type="RefSeq" id="XP_022091176.1">
    <property type="nucleotide sequence ID" value="XM_022235484.1"/>
</dbReference>
<keyword evidence="3" id="KW-1185">Reference proteome</keyword>
<dbReference type="PANTHER" id="PTHR15934:SF2">
    <property type="entry name" value="A-KINASE ANCHOR PROTEIN 7-LIKE PHOSPHOESTERASE DOMAIN-CONTAINING PROTEIN"/>
    <property type="match status" value="1"/>
</dbReference>
<feature type="region of interest" description="Disordered" evidence="1">
    <location>
        <begin position="291"/>
        <end position="324"/>
    </location>
</feature>
<feature type="compositionally biased region" description="Polar residues" evidence="1">
    <location>
        <begin position="759"/>
        <end position="810"/>
    </location>
</feature>
<feature type="compositionally biased region" description="Basic residues" evidence="1">
    <location>
        <begin position="406"/>
        <end position="417"/>
    </location>
</feature>
<organism evidence="3 4">
    <name type="scientific">Acanthaster planci</name>
    <name type="common">Crown-of-thorns starfish</name>
    <dbReference type="NCBI Taxonomy" id="133434"/>
    <lineage>
        <taxon>Eukaryota</taxon>
        <taxon>Metazoa</taxon>
        <taxon>Echinodermata</taxon>
        <taxon>Eleutherozoa</taxon>
        <taxon>Asterozoa</taxon>
        <taxon>Asteroidea</taxon>
        <taxon>Valvatacea</taxon>
        <taxon>Valvatida</taxon>
        <taxon>Acanthasteridae</taxon>
        <taxon>Acanthaster</taxon>
    </lineage>
</organism>
<accession>A0A8B7YHR5</accession>
<feature type="compositionally biased region" description="Polar residues" evidence="1">
    <location>
        <begin position="657"/>
        <end position="686"/>
    </location>
</feature>
<evidence type="ECO:0000313" key="3">
    <source>
        <dbReference type="Proteomes" id="UP000694845"/>
    </source>
</evidence>
<dbReference type="AlphaFoldDB" id="A0A8B7YHR5"/>
<name>A0A8B7YHR5_ACAPL</name>
<gene>
    <name evidence="4" type="primary">LOC110979566</name>
</gene>
<dbReference type="Gene3D" id="3.90.1140.10">
    <property type="entry name" value="Cyclic phosphodiesterase"/>
    <property type="match status" value="1"/>
</dbReference>
<dbReference type="GeneID" id="110979566"/>
<proteinExistence type="predicted"/>
<dbReference type="SUPFAM" id="SSF55144">
    <property type="entry name" value="LigT-like"/>
    <property type="match status" value="1"/>
</dbReference>
<evidence type="ECO:0000313" key="4">
    <source>
        <dbReference type="RefSeq" id="XP_022091176.1"/>
    </source>
</evidence>
<dbReference type="Pfam" id="PF10469">
    <property type="entry name" value="AKAP7_NLS"/>
    <property type="match status" value="1"/>
</dbReference>
<feature type="region of interest" description="Disordered" evidence="1">
    <location>
        <begin position="751"/>
        <end position="855"/>
    </location>
</feature>
<dbReference type="InterPro" id="IPR009097">
    <property type="entry name" value="Cyclic_Pdiesterase"/>
</dbReference>
<dbReference type="InterPro" id="IPR019510">
    <property type="entry name" value="AKAP7-like_phosphoesterase"/>
</dbReference>
<dbReference type="PANTHER" id="PTHR15934">
    <property type="entry name" value="RNA 2',3'-CYCLIC PHOSPHODIESTERASE"/>
    <property type="match status" value="1"/>
</dbReference>
<protein>
    <submittedName>
        <fullName evidence="4">Uncharacterized protein LOC110979566 isoform X1</fullName>
    </submittedName>
</protein>
<dbReference type="Proteomes" id="UP000694845">
    <property type="component" value="Unplaced"/>
</dbReference>
<feature type="compositionally biased region" description="Basic and acidic residues" evidence="1">
    <location>
        <begin position="832"/>
        <end position="845"/>
    </location>
</feature>
<feature type="compositionally biased region" description="Basic and acidic residues" evidence="1">
    <location>
        <begin position="712"/>
        <end position="729"/>
    </location>
</feature>
<dbReference type="GO" id="GO:0034237">
    <property type="term" value="F:protein kinase A regulatory subunit binding"/>
    <property type="evidence" value="ECO:0007669"/>
    <property type="project" value="TreeGrafter"/>
</dbReference>
<feature type="region of interest" description="Disordered" evidence="1">
    <location>
        <begin position="145"/>
        <end position="174"/>
    </location>
</feature>
<sequence>MSQAYGRMYHPNPHHHTHHHHQVQVPPHRSAGESSHHSGGYQSPHRGYHQNHYGSPPPRPSPAHSNYNNSVSVYSVPKPPRPYNNYGNRRGRGGSNTGRGGYHNNHSNHHHSIHSSQGYSNHAHNNYRPHPPDFDLEWDHYEFSSEKPTGKQTTRQRSSHLHHGGGPTLHDAELEWDDYDLRPKEEEEEAVETVDYILTEGVFPMIGVVTKAPLSRGHIPLGAIQVCRFPQGGASFKTFTSSDHLSKSLRLNKELLVLTSELNEGALFSTGINSPSENKDFLLADLALTRDKDSSSSPTDTPSRDGESEETSNGISEEDLDEDFLNDTYESGYQDRLGDIDLYALAPHDFDSPDSTFSRSLADLTDISLYEELGIDPSLLRHSLERSRSLGDATRAQDASKDRSLKGVKVKKRKRKGSEKVEESLAGGGDEGSEKKTKRLAPNFFVAVQVSNPQIHEALRDVQQTVLSGDEKLKDAMVPIATLHLTIMVMHLATEEDVERAKIALNECHRILSPRFMKEKLSILFGGLGHFNNQVMFAKIKDQDNILESLYEIADTVEKCFSEYQLVSTGERGFKPHLTVMKLSRAPSLRKKGVRRIKSELYKPHNTQMFGMQVVHGLQLCSINKPKSADGYYYKAAEVLFGDPTCSPDRDMHTITEEPSNESLNHIDSQPTADTSELTDTRSSAKSAGCPEQQMDCDDGERSLDTPPCDSPKAESVSESRDISLDVKHQPSSRPICESLINSDSSVAEVDGQKDDLCSHTSSDTTQDTASGVTSDTPGVTTVDTAHSGPSVSSNSTTKGTSDTAQNSSCDPCMDSGVVSTTGATEDSVADSGHHIESGKVDKPDISQAGSKENG</sequence>
<feature type="region of interest" description="Disordered" evidence="1">
    <location>
        <begin position="648"/>
        <end position="737"/>
    </location>
</feature>
<feature type="compositionally biased region" description="Basic residues" evidence="1">
    <location>
        <begin position="12"/>
        <end position="22"/>
    </location>
</feature>
<dbReference type="GO" id="GO:0005829">
    <property type="term" value="C:cytosol"/>
    <property type="evidence" value="ECO:0007669"/>
    <property type="project" value="TreeGrafter"/>
</dbReference>
<dbReference type="GO" id="GO:0010738">
    <property type="term" value="P:regulation of protein kinase A signaling"/>
    <property type="evidence" value="ECO:0007669"/>
    <property type="project" value="TreeGrafter"/>
</dbReference>